<feature type="domain" description="Acyl-CoA oxidase/dehydrogenase middle" evidence="24">
    <location>
        <begin position="502"/>
        <end position="603"/>
    </location>
</feature>
<dbReference type="GeneID" id="7832550"/>
<dbReference type="GO" id="GO:0031966">
    <property type="term" value="C:mitochondrial membrane"/>
    <property type="evidence" value="ECO:0007669"/>
    <property type="project" value="UniProtKB-SubCell"/>
</dbReference>
<dbReference type="Gene3D" id="3.30.200.20">
    <property type="entry name" value="Phosphorylase Kinase, domain 1"/>
    <property type="match status" value="1"/>
</dbReference>
<feature type="domain" description="Acyl-CoA dehydrogenase/oxidase C-terminal" evidence="22">
    <location>
        <begin position="619"/>
        <end position="768"/>
    </location>
</feature>
<evidence type="ECO:0000256" key="20">
    <source>
        <dbReference type="ARBA" id="ARBA00048399"/>
    </source>
</evidence>
<dbReference type="InterPro" id="IPR009100">
    <property type="entry name" value="AcylCoA_DH/oxidase_NM_dom_sf"/>
</dbReference>
<evidence type="ECO:0000256" key="1">
    <source>
        <dbReference type="ARBA" id="ARBA00001974"/>
    </source>
</evidence>
<evidence type="ECO:0000256" key="8">
    <source>
        <dbReference type="ARBA" id="ARBA00022827"/>
    </source>
</evidence>
<dbReference type="InterPro" id="IPR011009">
    <property type="entry name" value="Kinase-like_dom_sf"/>
</dbReference>
<dbReference type="AlphaFoldDB" id="I7MHM9"/>
<dbReference type="PANTHER" id="PTHR48083:SF13">
    <property type="entry name" value="ACYL-COA DEHYDROGENASE FAMILY MEMBER 11"/>
    <property type="match status" value="1"/>
</dbReference>
<dbReference type="GO" id="GO:0050660">
    <property type="term" value="F:flavin adenine dinucleotide binding"/>
    <property type="evidence" value="ECO:0007669"/>
    <property type="project" value="InterPro"/>
</dbReference>
<evidence type="ECO:0000256" key="13">
    <source>
        <dbReference type="ARBA" id="ARBA00023140"/>
    </source>
</evidence>
<dbReference type="Pfam" id="PF01636">
    <property type="entry name" value="APH"/>
    <property type="match status" value="1"/>
</dbReference>
<dbReference type="InterPro" id="IPR036250">
    <property type="entry name" value="AcylCo_DH-like_C"/>
</dbReference>
<keyword evidence="8" id="KW-0274">FAD</keyword>
<evidence type="ECO:0000313" key="27">
    <source>
        <dbReference type="Proteomes" id="UP000009168"/>
    </source>
</evidence>
<dbReference type="SUPFAM" id="SSF56112">
    <property type="entry name" value="Protein kinase-like (PK-like)"/>
    <property type="match status" value="1"/>
</dbReference>
<dbReference type="InterPro" id="IPR009075">
    <property type="entry name" value="AcylCo_DH/oxidase_C"/>
</dbReference>
<evidence type="ECO:0000259" key="24">
    <source>
        <dbReference type="Pfam" id="PF02770"/>
    </source>
</evidence>
<keyword evidence="13" id="KW-0576">Peroxisome</keyword>
<dbReference type="OrthoDB" id="434771at2759"/>
<keyword evidence="12" id="KW-0472">Membrane</keyword>
<organism evidence="26 27">
    <name type="scientific">Tetrahymena thermophila (strain SB210)</name>
    <dbReference type="NCBI Taxonomy" id="312017"/>
    <lineage>
        <taxon>Eukaryota</taxon>
        <taxon>Sar</taxon>
        <taxon>Alveolata</taxon>
        <taxon>Ciliophora</taxon>
        <taxon>Intramacronucleata</taxon>
        <taxon>Oligohymenophorea</taxon>
        <taxon>Hymenostomatida</taxon>
        <taxon>Tetrahymenina</taxon>
        <taxon>Tetrahymenidae</taxon>
        <taxon>Tetrahymena</taxon>
    </lineage>
</organism>
<dbReference type="Pfam" id="PF02771">
    <property type="entry name" value="Acyl-CoA_dh_N"/>
    <property type="match status" value="1"/>
</dbReference>
<dbReference type="InterPro" id="IPR037069">
    <property type="entry name" value="AcylCoA_DH/ox_N_sf"/>
</dbReference>
<comment type="pathway">
    <text evidence="4">Lipid metabolism; fatty acid beta-oxidation.</text>
</comment>
<comment type="catalytic activity">
    <reaction evidence="21">
        <text>eicosanoyl-CoA + oxidized [electron-transfer flavoprotein] + H(+) = (2E)-eicosenoyl-CoA + reduced [electron-transfer flavoprotein]</text>
        <dbReference type="Rhea" id="RHEA:47236"/>
        <dbReference type="Rhea" id="RHEA-COMP:10685"/>
        <dbReference type="Rhea" id="RHEA-COMP:10686"/>
        <dbReference type="ChEBI" id="CHEBI:15378"/>
        <dbReference type="ChEBI" id="CHEBI:57380"/>
        <dbReference type="ChEBI" id="CHEBI:57692"/>
        <dbReference type="ChEBI" id="CHEBI:58307"/>
        <dbReference type="ChEBI" id="CHEBI:74691"/>
    </reaction>
    <physiologicalReaction direction="left-to-right" evidence="21">
        <dbReference type="Rhea" id="RHEA:47237"/>
    </physiologicalReaction>
</comment>
<dbReference type="InterPro" id="IPR050741">
    <property type="entry name" value="Acyl-CoA_dehydrogenase"/>
</dbReference>
<evidence type="ECO:0000256" key="18">
    <source>
        <dbReference type="ARBA" id="ARBA00048086"/>
    </source>
</evidence>
<dbReference type="GO" id="GO:0003995">
    <property type="term" value="F:acyl-CoA dehydrogenase activity"/>
    <property type="evidence" value="ECO:0007669"/>
    <property type="project" value="TreeGrafter"/>
</dbReference>
<comment type="catalytic activity">
    <reaction evidence="16">
        <text>a 2,3-saturated acyl-CoA + oxidized [electron-transfer flavoprotein] + H(+) = a (2E)-enoyl-CoA + reduced [electron-transfer flavoprotein]</text>
        <dbReference type="Rhea" id="RHEA:44704"/>
        <dbReference type="Rhea" id="RHEA-COMP:10685"/>
        <dbReference type="Rhea" id="RHEA-COMP:10686"/>
        <dbReference type="ChEBI" id="CHEBI:15378"/>
        <dbReference type="ChEBI" id="CHEBI:57692"/>
        <dbReference type="ChEBI" id="CHEBI:58307"/>
        <dbReference type="ChEBI" id="CHEBI:58856"/>
        <dbReference type="ChEBI" id="CHEBI:65111"/>
    </reaction>
    <physiologicalReaction direction="left-to-right" evidence="16">
        <dbReference type="Rhea" id="RHEA:44705"/>
    </physiologicalReaction>
</comment>
<dbReference type="SUPFAM" id="SSF56645">
    <property type="entry name" value="Acyl-CoA dehydrogenase NM domain-like"/>
    <property type="match status" value="1"/>
</dbReference>
<feature type="domain" description="Acyl-CoA dehydrogenase/oxidase N-terminal" evidence="25">
    <location>
        <begin position="415"/>
        <end position="497"/>
    </location>
</feature>
<evidence type="ECO:0000256" key="14">
    <source>
        <dbReference type="ARBA" id="ARBA00040622"/>
    </source>
</evidence>
<dbReference type="InterPro" id="IPR046373">
    <property type="entry name" value="Acyl-CoA_Oxase/DH_mid-dom_sf"/>
</dbReference>
<dbReference type="Gene3D" id="2.40.110.10">
    <property type="entry name" value="Butyryl-CoA Dehydrogenase, subunit A, domain 2"/>
    <property type="match status" value="1"/>
</dbReference>
<evidence type="ECO:0000256" key="17">
    <source>
        <dbReference type="ARBA" id="ARBA00048020"/>
    </source>
</evidence>
<dbReference type="InterPro" id="IPR006091">
    <property type="entry name" value="Acyl-CoA_Oxase/DH_mid-dom"/>
</dbReference>
<evidence type="ECO:0000256" key="5">
    <source>
        <dbReference type="ARBA" id="ARBA00009347"/>
    </source>
</evidence>
<dbReference type="Proteomes" id="UP000009168">
    <property type="component" value="Unassembled WGS sequence"/>
</dbReference>
<keyword evidence="10" id="KW-0560">Oxidoreductase</keyword>
<dbReference type="eggNOG" id="KOG1469">
    <property type="taxonomic scope" value="Eukaryota"/>
</dbReference>
<keyword evidence="9" id="KW-0276">Fatty acid metabolism</keyword>
<comment type="cofactor">
    <cofactor evidence="1">
        <name>FAD</name>
        <dbReference type="ChEBI" id="CHEBI:57692"/>
    </cofactor>
</comment>
<dbReference type="RefSeq" id="XP_001007958.1">
    <property type="nucleotide sequence ID" value="XM_001007958.3"/>
</dbReference>
<evidence type="ECO:0000256" key="15">
    <source>
        <dbReference type="ARBA" id="ARBA00046026"/>
    </source>
</evidence>
<evidence type="ECO:0000256" key="3">
    <source>
        <dbReference type="ARBA" id="ARBA00004325"/>
    </source>
</evidence>
<dbReference type="FunFam" id="2.40.110.10:FF:000002">
    <property type="entry name" value="Acyl-CoA dehydrogenase fadE12"/>
    <property type="match status" value="1"/>
</dbReference>
<evidence type="ECO:0000259" key="23">
    <source>
        <dbReference type="Pfam" id="PF01636"/>
    </source>
</evidence>
<comment type="function">
    <text evidence="15">Acyl-CoA dehydrogenase, that exhibits maximal activity towards saturated C22-CoA. Probably participates in beta-oxydation and energy production but could also play a role in the metabolism of specific fatty acids to control fatty acids composition of cellular lipids in brain.</text>
</comment>
<dbReference type="Pfam" id="PF02770">
    <property type="entry name" value="Acyl-CoA_dh_M"/>
    <property type="match status" value="1"/>
</dbReference>
<evidence type="ECO:0000256" key="21">
    <source>
        <dbReference type="ARBA" id="ARBA00049140"/>
    </source>
</evidence>
<evidence type="ECO:0000256" key="16">
    <source>
        <dbReference type="ARBA" id="ARBA00047443"/>
    </source>
</evidence>
<dbReference type="SUPFAM" id="SSF47203">
    <property type="entry name" value="Acyl-CoA dehydrogenase C-terminal domain-like"/>
    <property type="match status" value="1"/>
</dbReference>
<keyword evidence="27" id="KW-1185">Reference proteome</keyword>
<dbReference type="STRING" id="312017.I7MHM9"/>
<dbReference type="GO" id="GO:0005777">
    <property type="term" value="C:peroxisome"/>
    <property type="evidence" value="ECO:0007669"/>
    <property type="project" value="UniProtKB-SubCell"/>
</dbReference>
<comment type="catalytic activity">
    <reaction evidence="19">
        <text>tricosanoyl-CoA + oxidized [electron-transfer flavoprotein] + H(+) = (2E)-tricosenoyl-CoA + reduced [electron-transfer flavoprotein]</text>
        <dbReference type="Rhea" id="RHEA:48220"/>
        <dbReference type="Rhea" id="RHEA-COMP:10685"/>
        <dbReference type="Rhea" id="RHEA-COMP:10686"/>
        <dbReference type="ChEBI" id="CHEBI:15378"/>
        <dbReference type="ChEBI" id="CHEBI:57692"/>
        <dbReference type="ChEBI" id="CHEBI:58307"/>
        <dbReference type="ChEBI" id="CHEBI:90118"/>
        <dbReference type="ChEBI" id="CHEBI:90119"/>
    </reaction>
    <physiologicalReaction direction="left-to-right" evidence="19">
        <dbReference type="Rhea" id="RHEA:48221"/>
    </physiologicalReaction>
</comment>
<comment type="catalytic activity">
    <reaction evidence="18">
        <text>tetracosanoyl-CoA + oxidized [electron-transfer flavoprotein] + H(+) = (2E)-tetracosenoyl-CoA + reduced [electron-transfer flavoprotein]</text>
        <dbReference type="Rhea" id="RHEA:47232"/>
        <dbReference type="Rhea" id="RHEA-COMP:10685"/>
        <dbReference type="Rhea" id="RHEA-COMP:10686"/>
        <dbReference type="ChEBI" id="CHEBI:15378"/>
        <dbReference type="ChEBI" id="CHEBI:57692"/>
        <dbReference type="ChEBI" id="CHEBI:58307"/>
        <dbReference type="ChEBI" id="CHEBI:65052"/>
        <dbReference type="ChEBI" id="CHEBI:74693"/>
    </reaction>
    <physiologicalReaction direction="left-to-right" evidence="18">
        <dbReference type="Rhea" id="RHEA:47233"/>
    </physiologicalReaction>
</comment>
<dbReference type="GO" id="GO:0033539">
    <property type="term" value="P:fatty acid beta-oxidation using acyl-CoA dehydrogenase"/>
    <property type="evidence" value="ECO:0007669"/>
    <property type="project" value="TreeGrafter"/>
</dbReference>
<dbReference type="InParanoid" id="I7MHM9"/>
<evidence type="ECO:0000259" key="25">
    <source>
        <dbReference type="Pfam" id="PF02771"/>
    </source>
</evidence>
<evidence type="ECO:0000256" key="11">
    <source>
        <dbReference type="ARBA" id="ARBA00023098"/>
    </source>
</evidence>
<gene>
    <name evidence="26" type="ORF">TTHERM_00540330</name>
</gene>
<comment type="catalytic activity">
    <reaction evidence="20">
        <text>hexacosanoyl-CoA + oxidized [electron-transfer flavoprotein] + H(+) = (2E)-hexacosenoyl-CoA + reduced [electron-transfer flavoprotein]</text>
        <dbReference type="Rhea" id="RHEA:48216"/>
        <dbReference type="Rhea" id="RHEA-COMP:10685"/>
        <dbReference type="Rhea" id="RHEA-COMP:10686"/>
        <dbReference type="ChEBI" id="CHEBI:15378"/>
        <dbReference type="ChEBI" id="CHEBI:57692"/>
        <dbReference type="ChEBI" id="CHEBI:58307"/>
        <dbReference type="ChEBI" id="CHEBI:64868"/>
        <dbReference type="ChEBI" id="CHEBI:74281"/>
    </reaction>
    <physiologicalReaction direction="left-to-right" evidence="20">
        <dbReference type="Rhea" id="RHEA:48217"/>
    </physiologicalReaction>
</comment>
<protein>
    <recommendedName>
        <fullName evidence="14">Acyl-CoA dehydrogenase family member 11</fullName>
    </recommendedName>
</protein>
<sequence length="777" mass="88697">MDTTEVRKNHQFDSVQLRTYFDKILYNENTNGQVHPIEIKQFSHGQSNPTFYINYRNEEYVLRKKPPGKLLKGAHLVDREFKIISALHKANFPVAKPILYCSDPQIIGTEFYVMSYVRGRIFRADNIDLKGLIPDERREIYRELLDVLVRLHKLDPYQIGLGDLSANPEAYYDKQIETWSRNYKLAETDPIKDMDDVIEWLPNNKPVKTADNSKISIVHGDYRLDNVIFHPTEPRILAVLDWELTALGNPIADAAYTCMAYYSYPSILGFGKLDFTYHGIPHEFTIRQTYCEKMGLQEISDKDWYFYLCFSFFRLAAISQGVFRRSQLGNASSTNAGLYHKNAKFLANRCKLMIKKSTGEIPPNPKLQGIFNNFSAKYKELERKLIIFMDKYIYPNEQTYYNQISEDKKLRWQTVPPVLKQLQEKAKAQGLWNLFLPSVSGLTNLEYAPLCEIMGRSFLAPVVFNCSAPDTGNMEVLHLYGTKEQKKQWLEPLLNGEIRSMYGMTEPAVASSDATNMSLQISRCPKEPENFYIVNGRKWWSSGAGDPHCKVAIVMGVTPNPKKRRHEQHSQILVPMDAPGVKILRPLQVFGIDDAPHGHMEIDFQNVRVPASNMILGEGRGFEISQGRLGPGRIHHCMRLIGLMERCYDSMCDRVGRRSTFGKQLKDNDNVLQIIGDCRCKIDQARLLTLNAARMIDTVGAKNARIEISMIKIVAPRVACEVIDAAIQIHGGAGVSQDHHLAQAYINARTLRLADGPDEVHLMAVAKSELQRYHPRL</sequence>
<comment type="subcellular location">
    <subcellularLocation>
        <location evidence="3">Mitochondrion membrane</location>
    </subcellularLocation>
    <subcellularLocation>
        <location evidence="2">Peroxisome</location>
    </subcellularLocation>
</comment>
<reference evidence="27" key="1">
    <citation type="journal article" date="2006" name="PLoS Biol.">
        <title>Macronuclear genome sequence of the ciliate Tetrahymena thermophila, a model eukaryote.</title>
        <authorList>
            <person name="Eisen J.A."/>
            <person name="Coyne R.S."/>
            <person name="Wu M."/>
            <person name="Wu D."/>
            <person name="Thiagarajan M."/>
            <person name="Wortman J.R."/>
            <person name="Badger J.H."/>
            <person name="Ren Q."/>
            <person name="Amedeo P."/>
            <person name="Jones K.M."/>
            <person name="Tallon L.J."/>
            <person name="Delcher A.L."/>
            <person name="Salzberg S.L."/>
            <person name="Silva J.C."/>
            <person name="Haas B.J."/>
            <person name="Majoros W.H."/>
            <person name="Farzad M."/>
            <person name="Carlton J.M."/>
            <person name="Smith R.K. Jr."/>
            <person name="Garg J."/>
            <person name="Pearlman R.E."/>
            <person name="Karrer K.M."/>
            <person name="Sun L."/>
            <person name="Manning G."/>
            <person name="Elde N.C."/>
            <person name="Turkewitz A.P."/>
            <person name="Asai D.J."/>
            <person name="Wilkes D.E."/>
            <person name="Wang Y."/>
            <person name="Cai H."/>
            <person name="Collins K."/>
            <person name="Stewart B.A."/>
            <person name="Lee S.R."/>
            <person name="Wilamowska K."/>
            <person name="Weinberg Z."/>
            <person name="Ruzzo W.L."/>
            <person name="Wloga D."/>
            <person name="Gaertig J."/>
            <person name="Frankel J."/>
            <person name="Tsao C.-C."/>
            <person name="Gorovsky M.A."/>
            <person name="Keeling P.J."/>
            <person name="Waller R.F."/>
            <person name="Patron N.J."/>
            <person name="Cherry J.M."/>
            <person name="Stover N.A."/>
            <person name="Krieger C.J."/>
            <person name="del Toro C."/>
            <person name="Ryder H.F."/>
            <person name="Williamson S.C."/>
            <person name="Barbeau R.A."/>
            <person name="Hamilton E.P."/>
            <person name="Orias E."/>
        </authorList>
    </citation>
    <scope>NUCLEOTIDE SEQUENCE [LARGE SCALE GENOMIC DNA]</scope>
    <source>
        <strain evidence="27">SB210</strain>
    </source>
</reference>
<keyword evidence="7" id="KW-0285">Flavoprotein</keyword>
<name>I7MHM9_TETTS</name>
<dbReference type="CDD" id="cd05154">
    <property type="entry name" value="ACAD10_11_N-like"/>
    <property type="match status" value="1"/>
</dbReference>
<evidence type="ECO:0000256" key="10">
    <source>
        <dbReference type="ARBA" id="ARBA00023002"/>
    </source>
</evidence>
<accession>I7MHM9</accession>
<evidence type="ECO:0000256" key="7">
    <source>
        <dbReference type="ARBA" id="ARBA00022630"/>
    </source>
</evidence>
<evidence type="ECO:0000256" key="2">
    <source>
        <dbReference type="ARBA" id="ARBA00004275"/>
    </source>
</evidence>
<comment type="similarity">
    <text evidence="5">Belongs to the acyl-CoA dehydrogenase family.</text>
</comment>
<evidence type="ECO:0000256" key="19">
    <source>
        <dbReference type="ARBA" id="ARBA00048395"/>
    </source>
</evidence>
<proteinExistence type="inferred from homology"/>
<keyword evidence="11" id="KW-0443">Lipid metabolism</keyword>
<evidence type="ECO:0000313" key="26">
    <source>
        <dbReference type="EMBL" id="EAR87713.1"/>
    </source>
</evidence>
<dbReference type="Pfam" id="PF00441">
    <property type="entry name" value="Acyl-CoA_dh_1"/>
    <property type="match status" value="1"/>
</dbReference>
<dbReference type="InterPro" id="IPR002575">
    <property type="entry name" value="Aminoglycoside_PTrfase"/>
</dbReference>
<dbReference type="Gene3D" id="1.10.540.10">
    <property type="entry name" value="Acyl-CoA dehydrogenase/oxidase, N-terminal domain"/>
    <property type="match status" value="1"/>
</dbReference>
<evidence type="ECO:0000256" key="4">
    <source>
        <dbReference type="ARBA" id="ARBA00005005"/>
    </source>
</evidence>
<dbReference type="HOGENOM" id="CLU_007526_3_0_1"/>
<dbReference type="InterPro" id="IPR013786">
    <property type="entry name" value="AcylCoA_DH/ox_N"/>
</dbReference>
<dbReference type="OMA" id="AIAMIKI"/>
<comment type="catalytic activity">
    <reaction evidence="17">
        <text>docosanoyl-CoA + oxidized [electron-transfer flavoprotein] + H(+) = (2E)-docosenoyl-CoA + reduced [electron-transfer flavoprotein]</text>
        <dbReference type="Rhea" id="RHEA:47228"/>
        <dbReference type="Rhea" id="RHEA-COMP:10685"/>
        <dbReference type="Rhea" id="RHEA-COMP:10686"/>
        <dbReference type="ChEBI" id="CHEBI:15378"/>
        <dbReference type="ChEBI" id="CHEBI:57692"/>
        <dbReference type="ChEBI" id="CHEBI:58307"/>
        <dbReference type="ChEBI" id="CHEBI:65059"/>
        <dbReference type="ChEBI" id="CHEBI:74692"/>
    </reaction>
    <physiologicalReaction direction="left-to-right" evidence="17">
        <dbReference type="Rhea" id="RHEA:47229"/>
    </physiologicalReaction>
</comment>
<dbReference type="Gene3D" id="3.90.1200.10">
    <property type="match status" value="1"/>
</dbReference>
<evidence type="ECO:0000256" key="12">
    <source>
        <dbReference type="ARBA" id="ARBA00023136"/>
    </source>
</evidence>
<evidence type="ECO:0000259" key="22">
    <source>
        <dbReference type="Pfam" id="PF00441"/>
    </source>
</evidence>
<evidence type="ECO:0000256" key="9">
    <source>
        <dbReference type="ARBA" id="ARBA00022832"/>
    </source>
</evidence>
<feature type="domain" description="Aminoglycoside phosphotransferase" evidence="23">
    <location>
        <begin position="38"/>
        <end position="261"/>
    </location>
</feature>
<dbReference type="Gene3D" id="1.20.140.10">
    <property type="entry name" value="Butyryl-CoA Dehydrogenase, subunit A, domain 3"/>
    <property type="match status" value="1"/>
</dbReference>
<comment type="subunit">
    <text evidence="6">Homodimer.</text>
</comment>
<evidence type="ECO:0000256" key="6">
    <source>
        <dbReference type="ARBA" id="ARBA00011738"/>
    </source>
</evidence>
<dbReference type="KEGG" id="tet:TTHERM_00540330"/>
<dbReference type="PANTHER" id="PTHR48083">
    <property type="entry name" value="MEDIUM-CHAIN SPECIFIC ACYL-COA DEHYDROGENASE, MITOCHONDRIAL-RELATED"/>
    <property type="match status" value="1"/>
</dbReference>
<dbReference type="InterPro" id="IPR041726">
    <property type="entry name" value="ACAD10_11_N"/>
</dbReference>
<dbReference type="EMBL" id="GG662849">
    <property type="protein sequence ID" value="EAR87713.1"/>
    <property type="molecule type" value="Genomic_DNA"/>
</dbReference>